<comment type="caution">
    <text evidence="5">The sequence shown here is derived from an EMBL/GenBank/DDBJ whole genome shotgun (WGS) entry which is preliminary data.</text>
</comment>
<dbReference type="Gene3D" id="3.20.20.100">
    <property type="entry name" value="NADP-dependent oxidoreductase domain"/>
    <property type="match status" value="1"/>
</dbReference>
<evidence type="ECO:0000256" key="2">
    <source>
        <dbReference type="ARBA" id="ARBA00023004"/>
    </source>
</evidence>
<dbReference type="PROSITE" id="PS00198">
    <property type="entry name" value="4FE4S_FER_1"/>
    <property type="match status" value="1"/>
</dbReference>
<dbReference type="GO" id="GO:0051536">
    <property type="term" value="F:iron-sulfur cluster binding"/>
    <property type="evidence" value="ECO:0007669"/>
    <property type="project" value="UniProtKB-KW"/>
</dbReference>
<dbReference type="SUPFAM" id="SSF46548">
    <property type="entry name" value="alpha-helical ferredoxin"/>
    <property type="match status" value="1"/>
</dbReference>
<dbReference type="Proteomes" id="UP000824031">
    <property type="component" value="Unassembled WGS sequence"/>
</dbReference>
<dbReference type="PANTHER" id="PTHR43312:SF1">
    <property type="entry name" value="NADP-DEPENDENT OXIDOREDUCTASE DOMAIN-CONTAINING PROTEIN"/>
    <property type="match status" value="1"/>
</dbReference>
<evidence type="ECO:0000256" key="1">
    <source>
        <dbReference type="ARBA" id="ARBA00022723"/>
    </source>
</evidence>
<name>A0A9D2F3V5_9FIRM</name>
<dbReference type="Pfam" id="PF00248">
    <property type="entry name" value="Aldo_ket_red"/>
    <property type="match status" value="1"/>
</dbReference>
<dbReference type="Pfam" id="PF13534">
    <property type="entry name" value="Fer4_17"/>
    <property type="match status" value="1"/>
</dbReference>
<organism evidence="5 6">
    <name type="scientific">Candidatus Gemmiger excrementavium</name>
    <dbReference type="NCBI Taxonomy" id="2838608"/>
    <lineage>
        <taxon>Bacteria</taxon>
        <taxon>Bacillati</taxon>
        <taxon>Bacillota</taxon>
        <taxon>Clostridia</taxon>
        <taxon>Eubacteriales</taxon>
        <taxon>Gemmiger</taxon>
    </lineage>
</organism>
<dbReference type="InterPro" id="IPR017896">
    <property type="entry name" value="4Fe4S_Fe-S-bd"/>
</dbReference>
<reference evidence="5" key="2">
    <citation type="submission" date="2021-04" db="EMBL/GenBank/DDBJ databases">
        <authorList>
            <person name="Gilroy R."/>
        </authorList>
    </citation>
    <scope>NUCLEOTIDE SEQUENCE</scope>
    <source>
        <strain evidence="5">3436</strain>
    </source>
</reference>
<evidence type="ECO:0000313" key="6">
    <source>
        <dbReference type="Proteomes" id="UP000824031"/>
    </source>
</evidence>
<protein>
    <submittedName>
        <fullName evidence="5">Aldo/keto reductase</fullName>
    </submittedName>
</protein>
<evidence type="ECO:0000313" key="5">
    <source>
        <dbReference type="EMBL" id="HIZ48415.1"/>
    </source>
</evidence>
<gene>
    <name evidence="5" type="ORF">H9810_06850</name>
</gene>
<dbReference type="InterPro" id="IPR053135">
    <property type="entry name" value="AKR2_Oxidoreductase"/>
</dbReference>
<proteinExistence type="predicted"/>
<keyword evidence="3" id="KW-0411">Iron-sulfur</keyword>
<evidence type="ECO:0000259" key="4">
    <source>
        <dbReference type="PROSITE" id="PS51379"/>
    </source>
</evidence>
<dbReference type="PROSITE" id="PS51379">
    <property type="entry name" value="4FE4S_FER_2"/>
    <property type="match status" value="1"/>
</dbReference>
<dbReference type="SUPFAM" id="SSF51430">
    <property type="entry name" value="NAD(P)-linked oxidoreductase"/>
    <property type="match status" value="1"/>
</dbReference>
<reference evidence="5" key="1">
    <citation type="journal article" date="2021" name="PeerJ">
        <title>Extensive microbial diversity within the chicken gut microbiome revealed by metagenomics and culture.</title>
        <authorList>
            <person name="Gilroy R."/>
            <person name="Ravi A."/>
            <person name="Getino M."/>
            <person name="Pursley I."/>
            <person name="Horton D.L."/>
            <person name="Alikhan N.F."/>
            <person name="Baker D."/>
            <person name="Gharbi K."/>
            <person name="Hall N."/>
            <person name="Watson M."/>
            <person name="Adriaenssens E.M."/>
            <person name="Foster-Nyarko E."/>
            <person name="Jarju S."/>
            <person name="Secka A."/>
            <person name="Antonio M."/>
            <person name="Oren A."/>
            <person name="Chaudhuri R.R."/>
            <person name="La Ragione R."/>
            <person name="Hildebrand F."/>
            <person name="Pallen M.J."/>
        </authorList>
    </citation>
    <scope>NUCLEOTIDE SEQUENCE</scope>
    <source>
        <strain evidence="5">3436</strain>
    </source>
</reference>
<dbReference type="GO" id="GO:0046872">
    <property type="term" value="F:metal ion binding"/>
    <property type="evidence" value="ECO:0007669"/>
    <property type="project" value="UniProtKB-KW"/>
</dbReference>
<keyword evidence="1" id="KW-0479">Metal-binding</keyword>
<dbReference type="AlphaFoldDB" id="A0A9D2F3V5"/>
<evidence type="ECO:0000256" key="3">
    <source>
        <dbReference type="ARBA" id="ARBA00023014"/>
    </source>
</evidence>
<dbReference type="EMBL" id="DXBO01000102">
    <property type="protein sequence ID" value="HIZ48415.1"/>
    <property type="molecule type" value="Genomic_DNA"/>
</dbReference>
<dbReference type="InterPro" id="IPR036812">
    <property type="entry name" value="NAD(P)_OxRdtase_dom_sf"/>
</dbReference>
<sequence length="337" mass="36039">MQTVQLGRTGLTISRLGFGGIPIQRIDRPGTRALLQAAHEAGVNYIDTARAYTVSEAWIGQSLEELGLRDQFVLATKCRALTKEEMEKELAASLQNLRTDHIELYQFHNPGLADLKTILAPGGALEALREAKAKGVVGHIGLTAHLAAVFEAALAVDEIETIMFPYNIVEQQGAELIARCAKAGKGFIAMKPLAGGAIEDGALAMRYVLSNPDVTVAIPGMAAPEELAANVQAAADTAPLTGAEQAACQAVRDALGTQFCRRCNYCAPCTVGISIPNVFLFQGYLNRYGLEGWARERYATLPVKASACVECGACEGRCPYNLPIRAMLKKAAQDFGE</sequence>
<dbReference type="CDD" id="cd19100">
    <property type="entry name" value="AKR_unchar"/>
    <property type="match status" value="1"/>
</dbReference>
<dbReference type="InterPro" id="IPR017900">
    <property type="entry name" value="4Fe4S_Fe_S_CS"/>
</dbReference>
<accession>A0A9D2F3V5</accession>
<feature type="domain" description="4Fe-4S ferredoxin-type" evidence="4">
    <location>
        <begin position="299"/>
        <end position="328"/>
    </location>
</feature>
<dbReference type="PANTHER" id="PTHR43312">
    <property type="entry name" value="D-THREO-ALDOSE 1-DEHYDROGENASE"/>
    <property type="match status" value="1"/>
</dbReference>
<dbReference type="InterPro" id="IPR023210">
    <property type="entry name" value="NADP_OxRdtase_dom"/>
</dbReference>
<keyword evidence="2" id="KW-0408">Iron</keyword>